<feature type="transmembrane region" description="Helical" evidence="8">
    <location>
        <begin position="344"/>
        <end position="368"/>
    </location>
</feature>
<evidence type="ECO:0000259" key="9">
    <source>
        <dbReference type="PROSITE" id="PS50893"/>
    </source>
</evidence>
<evidence type="ECO:0000259" key="10">
    <source>
        <dbReference type="PROSITE" id="PS50929"/>
    </source>
</evidence>
<proteinExistence type="predicted"/>
<keyword evidence="6 8" id="KW-0472">Membrane</keyword>
<dbReference type="Gene3D" id="3.40.50.300">
    <property type="entry name" value="P-loop containing nucleotide triphosphate hydrolases"/>
    <property type="match status" value="1"/>
</dbReference>
<sequence length="653" mass="67238">MTGPTCHCNPAPAETRARRNPSPRNPVPAATLWPPQPHARRQRTEPTSVPEPEPAAGGSPPLAGAPAAPAALRRDGRRLLRAAGRRFRALLGLLAAVTVVRVAATLATPVMLGRAIDAVRSGRGLGAAVAGLALVLVTAALADAIEELAGTYCGSRITAWLRHRLIGRVLELGVPGRRRFPAGDVLARLTESAGGPAAFPALLLSGAATLVTTAGAVVALGLIDWTLALVFALGVPPAVLALRLFVARAGEPFADYQRHQAEIGTRLLDARQGARTIRASGTAGREVRRILLPLPLLGAAGRLTWDAQGQVGWRLSLLAPLLQVAVVGVAGLRLATGDVTAGGLVAAASYTSLAAGAAALFDTFVALLNCEVGAGRVAEVLGAEPAVRPPARPVPLPDGPGALRLRGVTVRVGGRTVLDRLDLAVPPRTAVAVVGTSGSGKSVLVATVARLADPDEGRVELDGVDVADVALPELRRAVAYAFERPAPLGATVHDMIAYARPGATRAEVRRAARTAAADGFVRALPAGYDTPLAEAPMSGGELQRLGLARAALADARLLVLDDATSSLDTATEMRVTRALREVLAGRTSLVVARRPATAARADLVAWLDAGRIRALAPHAELWADPRYRAVFAAEPGEPPDAAVPYAAAPGPAA</sequence>
<dbReference type="SUPFAM" id="SSF90123">
    <property type="entry name" value="ABC transporter transmembrane region"/>
    <property type="match status" value="1"/>
</dbReference>
<dbReference type="InterPro" id="IPR027417">
    <property type="entry name" value="P-loop_NTPase"/>
</dbReference>
<dbReference type="Pfam" id="PF00664">
    <property type="entry name" value="ABC_membrane"/>
    <property type="match status" value="1"/>
</dbReference>
<evidence type="ECO:0000256" key="3">
    <source>
        <dbReference type="ARBA" id="ARBA00022741"/>
    </source>
</evidence>
<dbReference type="PANTHER" id="PTHR43394:SF1">
    <property type="entry name" value="ATP-BINDING CASSETTE SUB-FAMILY B MEMBER 10, MITOCHONDRIAL"/>
    <property type="match status" value="1"/>
</dbReference>
<comment type="subcellular location">
    <subcellularLocation>
        <location evidence="1">Cell membrane</location>
        <topology evidence="1">Multi-pass membrane protein</topology>
    </subcellularLocation>
</comment>
<feature type="transmembrane region" description="Helical" evidence="8">
    <location>
        <begin position="87"/>
        <end position="112"/>
    </location>
</feature>
<feature type="transmembrane region" description="Helical" evidence="8">
    <location>
        <begin position="124"/>
        <end position="142"/>
    </location>
</feature>
<organism evidence="11 12">
    <name type="scientific">Actinomadura montaniterrae</name>
    <dbReference type="NCBI Taxonomy" id="1803903"/>
    <lineage>
        <taxon>Bacteria</taxon>
        <taxon>Bacillati</taxon>
        <taxon>Actinomycetota</taxon>
        <taxon>Actinomycetes</taxon>
        <taxon>Streptosporangiales</taxon>
        <taxon>Thermomonosporaceae</taxon>
        <taxon>Actinomadura</taxon>
    </lineage>
</organism>
<comment type="caution">
    <text evidence="11">The sequence shown here is derived from an EMBL/GenBank/DDBJ whole genome shotgun (WGS) entry which is preliminary data.</text>
</comment>
<feature type="region of interest" description="Disordered" evidence="7">
    <location>
        <begin position="1"/>
        <end position="70"/>
    </location>
</feature>
<feature type="transmembrane region" description="Helical" evidence="8">
    <location>
        <begin position="225"/>
        <end position="246"/>
    </location>
</feature>
<dbReference type="Pfam" id="PF00005">
    <property type="entry name" value="ABC_tran"/>
    <property type="match status" value="1"/>
</dbReference>
<dbReference type="PANTHER" id="PTHR43394">
    <property type="entry name" value="ATP-DEPENDENT PERMEASE MDL1, MITOCHONDRIAL"/>
    <property type="match status" value="1"/>
</dbReference>
<reference evidence="11 12" key="1">
    <citation type="submission" date="2019-09" db="EMBL/GenBank/DDBJ databases">
        <title>Actinomadura physcomitrii sp. nov., a novel actinomycete isolated from moss [Physcomitrium sphaericum (Ludw) Fuernr].</title>
        <authorList>
            <person name="Liu C."/>
            <person name="Zhuang X."/>
        </authorList>
    </citation>
    <scope>NUCLEOTIDE SEQUENCE [LARGE SCALE GENOMIC DNA]</scope>
    <source>
        <strain evidence="11 12">CYP1-1B</strain>
    </source>
</reference>
<dbReference type="PROSITE" id="PS50929">
    <property type="entry name" value="ABC_TM1F"/>
    <property type="match status" value="1"/>
</dbReference>
<gene>
    <name evidence="11" type="ORF">F9B16_50055</name>
</gene>
<dbReference type="SUPFAM" id="SSF52540">
    <property type="entry name" value="P-loop containing nucleoside triphosphate hydrolases"/>
    <property type="match status" value="1"/>
</dbReference>
<dbReference type="PROSITE" id="PS00211">
    <property type="entry name" value="ABC_TRANSPORTER_1"/>
    <property type="match status" value="1"/>
</dbReference>
<dbReference type="GO" id="GO:0016887">
    <property type="term" value="F:ATP hydrolysis activity"/>
    <property type="evidence" value="ECO:0007669"/>
    <property type="project" value="InterPro"/>
</dbReference>
<dbReference type="InterPro" id="IPR039421">
    <property type="entry name" value="Type_1_exporter"/>
</dbReference>
<evidence type="ECO:0000256" key="4">
    <source>
        <dbReference type="ARBA" id="ARBA00022840"/>
    </source>
</evidence>
<evidence type="ECO:0000256" key="2">
    <source>
        <dbReference type="ARBA" id="ARBA00022692"/>
    </source>
</evidence>
<dbReference type="EMBL" id="WBMR01000436">
    <property type="protein sequence ID" value="KAB2351347.1"/>
    <property type="molecule type" value="Genomic_DNA"/>
</dbReference>
<dbReference type="GO" id="GO:0005524">
    <property type="term" value="F:ATP binding"/>
    <property type="evidence" value="ECO:0007669"/>
    <property type="project" value="UniProtKB-KW"/>
</dbReference>
<feature type="transmembrane region" description="Helical" evidence="8">
    <location>
        <begin position="197"/>
        <end position="219"/>
    </location>
</feature>
<keyword evidence="12" id="KW-1185">Reference proteome</keyword>
<accession>A0A6L3VJG6</accession>
<evidence type="ECO:0000313" key="11">
    <source>
        <dbReference type="EMBL" id="KAB2351347.1"/>
    </source>
</evidence>
<dbReference type="PROSITE" id="PS50893">
    <property type="entry name" value="ABC_TRANSPORTER_2"/>
    <property type="match status" value="1"/>
</dbReference>
<feature type="compositionally biased region" description="Low complexity" evidence="7">
    <location>
        <begin position="54"/>
        <end position="70"/>
    </location>
</feature>
<dbReference type="InterPro" id="IPR003593">
    <property type="entry name" value="AAA+_ATPase"/>
</dbReference>
<keyword evidence="3" id="KW-0547">Nucleotide-binding</keyword>
<evidence type="ECO:0000256" key="8">
    <source>
        <dbReference type="SAM" id="Phobius"/>
    </source>
</evidence>
<feature type="domain" description="ABC transporter" evidence="9">
    <location>
        <begin position="403"/>
        <end position="634"/>
    </location>
</feature>
<dbReference type="OrthoDB" id="9806127at2"/>
<evidence type="ECO:0000256" key="6">
    <source>
        <dbReference type="ARBA" id="ARBA00023136"/>
    </source>
</evidence>
<dbReference type="Gene3D" id="1.20.1560.10">
    <property type="entry name" value="ABC transporter type 1, transmembrane domain"/>
    <property type="match status" value="1"/>
</dbReference>
<evidence type="ECO:0000256" key="7">
    <source>
        <dbReference type="SAM" id="MobiDB-lite"/>
    </source>
</evidence>
<feature type="transmembrane region" description="Helical" evidence="8">
    <location>
        <begin position="311"/>
        <end position="332"/>
    </location>
</feature>
<evidence type="ECO:0000256" key="5">
    <source>
        <dbReference type="ARBA" id="ARBA00022989"/>
    </source>
</evidence>
<dbReference type="InterPro" id="IPR003439">
    <property type="entry name" value="ABC_transporter-like_ATP-bd"/>
</dbReference>
<keyword evidence="5 8" id="KW-1133">Transmembrane helix</keyword>
<name>A0A6L3VJG6_9ACTN</name>
<dbReference type="Proteomes" id="UP000483004">
    <property type="component" value="Unassembled WGS sequence"/>
</dbReference>
<feature type="domain" description="ABC transmembrane type-1" evidence="10">
    <location>
        <begin position="93"/>
        <end position="357"/>
    </location>
</feature>
<evidence type="ECO:0000313" key="12">
    <source>
        <dbReference type="Proteomes" id="UP000483004"/>
    </source>
</evidence>
<dbReference type="InterPro" id="IPR036640">
    <property type="entry name" value="ABC1_TM_sf"/>
</dbReference>
<dbReference type="InterPro" id="IPR011527">
    <property type="entry name" value="ABC1_TM_dom"/>
</dbReference>
<dbReference type="GO" id="GO:0005886">
    <property type="term" value="C:plasma membrane"/>
    <property type="evidence" value="ECO:0007669"/>
    <property type="project" value="UniProtKB-SubCell"/>
</dbReference>
<keyword evidence="4 11" id="KW-0067">ATP-binding</keyword>
<dbReference type="InterPro" id="IPR017871">
    <property type="entry name" value="ABC_transporter-like_CS"/>
</dbReference>
<evidence type="ECO:0000256" key="1">
    <source>
        <dbReference type="ARBA" id="ARBA00004651"/>
    </source>
</evidence>
<protein>
    <submittedName>
        <fullName evidence="11">ABC transporter ATP-binding protein</fullName>
    </submittedName>
</protein>
<keyword evidence="2 8" id="KW-0812">Transmembrane</keyword>
<dbReference type="GO" id="GO:0015421">
    <property type="term" value="F:ABC-type oligopeptide transporter activity"/>
    <property type="evidence" value="ECO:0007669"/>
    <property type="project" value="TreeGrafter"/>
</dbReference>
<dbReference type="AlphaFoldDB" id="A0A6L3VJG6"/>
<dbReference type="SMART" id="SM00382">
    <property type="entry name" value="AAA"/>
    <property type="match status" value="1"/>
</dbReference>